<name>A0A165HAP0_XYLHT</name>
<reference evidence="3 4" key="1">
    <citation type="journal article" date="2016" name="Fungal Biol.">
        <title>The genome of Xylona heveae provides a window into fungal endophytism.</title>
        <authorList>
            <person name="Gazis R."/>
            <person name="Kuo A."/>
            <person name="Riley R."/>
            <person name="LaButti K."/>
            <person name="Lipzen A."/>
            <person name="Lin J."/>
            <person name="Amirebrahimi M."/>
            <person name="Hesse C.N."/>
            <person name="Spatafora J.W."/>
            <person name="Henrissat B."/>
            <person name="Hainaut M."/>
            <person name="Grigoriev I.V."/>
            <person name="Hibbett D.S."/>
        </authorList>
    </citation>
    <scope>NUCLEOTIDE SEQUENCE [LARGE SCALE GENOMIC DNA]</scope>
    <source>
        <strain evidence="3 4">TC161</strain>
    </source>
</reference>
<keyword evidence="4" id="KW-1185">Reference proteome</keyword>
<feature type="compositionally biased region" description="Low complexity" evidence="1">
    <location>
        <begin position="55"/>
        <end position="71"/>
    </location>
</feature>
<keyword evidence="2" id="KW-0732">Signal</keyword>
<evidence type="ECO:0000313" key="3">
    <source>
        <dbReference type="EMBL" id="KZF23222.1"/>
    </source>
</evidence>
<dbReference type="EMBL" id="KV407457">
    <property type="protein sequence ID" value="KZF23222.1"/>
    <property type="molecule type" value="Genomic_DNA"/>
</dbReference>
<gene>
    <name evidence="3" type="ORF">L228DRAFT_106612</name>
</gene>
<dbReference type="InParanoid" id="A0A165HAP0"/>
<evidence type="ECO:0000256" key="2">
    <source>
        <dbReference type="SAM" id="SignalP"/>
    </source>
</evidence>
<accession>A0A165HAP0</accession>
<feature type="signal peptide" evidence="2">
    <location>
        <begin position="1"/>
        <end position="29"/>
    </location>
</feature>
<evidence type="ECO:0000313" key="4">
    <source>
        <dbReference type="Proteomes" id="UP000076632"/>
    </source>
</evidence>
<protein>
    <submittedName>
        <fullName evidence="3">Uncharacterized protein</fullName>
    </submittedName>
</protein>
<feature type="chain" id="PRO_5007858585" evidence="2">
    <location>
        <begin position="30"/>
        <end position="182"/>
    </location>
</feature>
<sequence length="182" mass="20754">MAMINCYGLITRQLLELLLSLAFDYFGKMDWPVKQYDRQTPCWLRLLDPGGGTGPDNNRPNPTRTPSSSLSARDWQSSGSLAVRAQIRQIGKPVELIRTFLDFSAQNLRKGLQSKPDAFFWTPEWQLDLNFNRLKRAFWFLLCTAITVPLMPLPSNFRGHLDPENLAPGYPHPMAFLLSVSK</sequence>
<dbReference type="GeneID" id="28894051"/>
<dbReference type="AlphaFoldDB" id="A0A165HAP0"/>
<dbReference type="Proteomes" id="UP000076632">
    <property type="component" value="Unassembled WGS sequence"/>
</dbReference>
<proteinExistence type="predicted"/>
<organism evidence="3 4">
    <name type="scientific">Xylona heveae (strain CBS 132557 / TC161)</name>
    <dbReference type="NCBI Taxonomy" id="1328760"/>
    <lineage>
        <taxon>Eukaryota</taxon>
        <taxon>Fungi</taxon>
        <taxon>Dikarya</taxon>
        <taxon>Ascomycota</taxon>
        <taxon>Pezizomycotina</taxon>
        <taxon>Xylonomycetes</taxon>
        <taxon>Xylonales</taxon>
        <taxon>Xylonaceae</taxon>
        <taxon>Xylona</taxon>
    </lineage>
</organism>
<feature type="region of interest" description="Disordered" evidence="1">
    <location>
        <begin position="49"/>
        <end position="74"/>
    </location>
</feature>
<evidence type="ECO:0000256" key="1">
    <source>
        <dbReference type="SAM" id="MobiDB-lite"/>
    </source>
</evidence>
<dbReference type="RefSeq" id="XP_018188777.1">
    <property type="nucleotide sequence ID" value="XM_018328914.1"/>
</dbReference>